<feature type="transmembrane region" description="Helical" evidence="1">
    <location>
        <begin position="243"/>
        <end position="260"/>
    </location>
</feature>
<keyword evidence="5" id="KW-1185">Reference proteome</keyword>
<feature type="transmembrane region" description="Helical" evidence="1">
    <location>
        <begin position="182"/>
        <end position="200"/>
    </location>
</feature>
<keyword evidence="1" id="KW-0472">Membrane</keyword>
<feature type="transmembrane region" description="Helical" evidence="1">
    <location>
        <begin position="220"/>
        <end position="238"/>
    </location>
</feature>
<evidence type="ECO:0000256" key="1">
    <source>
        <dbReference type="SAM" id="Phobius"/>
    </source>
</evidence>
<feature type="transmembrane region" description="Helical" evidence="1">
    <location>
        <begin position="35"/>
        <end position="53"/>
    </location>
</feature>
<comment type="caution">
    <text evidence="4">The sequence shown here is derived from an EMBL/GenBank/DDBJ whole genome shotgun (WGS) entry which is preliminary data.</text>
</comment>
<dbReference type="GO" id="GO:0016020">
    <property type="term" value="C:membrane"/>
    <property type="evidence" value="ECO:0007669"/>
    <property type="project" value="TreeGrafter"/>
</dbReference>
<evidence type="ECO:0000313" key="5">
    <source>
        <dbReference type="Proteomes" id="UP000287823"/>
    </source>
</evidence>
<feature type="domain" description="Acyltransferase 3" evidence="2">
    <location>
        <begin position="9"/>
        <end position="349"/>
    </location>
</feature>
<reference evidence="4 5" key="1">
    <citation type="journal article" date="2011" name="Front. Microbiol.">
        <title>Genomic signatures of strain selection and enhancement in Bacillus atrophaeus var. globigii, a historical biowarfare simulant.</title>
        <authorList>
            <person name="Gibbons H.S."/>
            <person name="Broomall S.M."/>
            <person name="McNew L.A."/>
            <person name="Daligault H."/>
            <person name="Chapman C."/>
            <person name="Bruce D."/>
            <person name="Karavis M."/>
            <person name="Krepps M."/>
            <person name="McGregor P.A."/>
            <person name="Hong C."/>
            <person name="Park K.H."/>
            <person name="Akmal A."/>
            <person name="Feldman A."/>
            <person name="Lin J.S."/>
            <person name="Chang W.E."/>
            <person name="Higgs B.W."/>
            <person name="Demirev P."/>
            <person name="Lindquist J."/>
            <person name="Liem A."/>
            <person name="Fochler E."/>
            <person name="Read T.D."/>
            <person name="Tapia R."/>
            <person name="Johnson S."/>
            <person name="Bishop-Lilly K.A."/>
            <person name="Detter C."/>
            <person name="Han C."/>
            <person name="Sozhamannan S."/>
            <person name="Rosenzweig C.N."/>
            <person name="Skowronski E.W."/>
        </authorList>
    </citation>
    <scope>NUCLEOTIDE SEQUENCE [LARGE SCALE GENOMIC DNA]</scope>
    <source>
        <strain evidence="4 5">Y4G10-17</strain>
    </source>
</reference>
<feature type="transmembrane region" description="Helical" evidence="1">
    <location>
        <begin position="137"/>
        <end position="161"/>
    </location>
</feature>
<dbReference type="GO" id="GO:0009103">
    <property type="term" value="P:lipopolysaccharide biosynthetic process"/>
    <property type="evidence" value="ECO:0007669"/>
    <property type="project" value="TreeGrafter"/>
</dbReference>
<dbReference type="GO" id="GO:0016747">
    <property type="term" value="F:acyltransferase activity, transferring groups other than amino-acyl groups"/>
    <property type="evidence" value="ECO:0007669"/>
    <property type="project" value="InterPro"/>
</dbReference>
<feature type="transmembrane region" description="Helical" evidence="1">
    <location>
        <begin position="266"/>
        <end position="288"/>
    </location>
</feature>
<gene>
    <name evidence="4" type="ORF">CWE14_13380</name>
</gene>
<dbReference type="AlphaFoldDB" id="A0A432WD78"/>
<dbReference type="RefSeq" id="WP_126799835.1">
    <property type="nucleotide sequence ID" value="NZ_PIPO01000006.1"/>
</dbReference>
<dbReference type="EMBL" id="PIPO01000006">
    <property type="protein sequence ID" value="RUO30354.1"/>
    <property type="molecule type" value="Genomic_DNA"/>
</dbReference>
<evidence type="ECO:0000313" key="4">
    <source>
        <dbReference type="EMBL" id="RUO30354.1"/>
    </source>
</evidence>
<feature type="transmembrane region" description="Helical" evidence="1">
    <location>
        <begin position="329"/>
        <end position="349"/>
    </location>
</feature>
<feature type="transmembrane region" description="Helical" evidence="1">
    <location>
        <begin position="369"/>
        <end position="391"/>
    </location>
</feature>
<keyword evidence="1" id="KW-1133">Transmembrane helix</keyword>
<proteinExistence type="predicted"/>
<feature type="transmembrane region" description="Helical" evidence="1">
    <location>
        <begin position="300"/>
        <end position="323"/>
    </location>
</feature>
<dbReference type="InterPro" id="IPR043968">
    <property type="entry name" value="SGNH"/>
</dbReference>
<protein>
    <recommendedName>
        <fullName evidence="6">Acyltransferase</fullName>
    </recommendedName>
</protein>
<dbReference type="InterPro" id="IPR002656">
    <property type="entry name" value="Acyl_transf_3_dom"/>
</dbReference>
<evidence type="ECO:0000259" key="3">
    <source>
        <dbReference type="Pfam" id="PF19040"/>
    </source>
</evidence>
<keyword evidence="1" id="KW-0812">Transmembrane</keyword>
<name>A0A432WD78_9GAMM</name>
<dbReference type="Proteomes" id="UP000287823">
    <property type="component" value="Unassembled WGS sequence"/>
</dbReference>
<feature type="domain" description="SGNH" evidence="3">
    <location>
        <begin position="443"/>
        <end position="656"/>
    </location>
</feature>
<dbReference type="InterPro" id="IPR050879">
    <property type="entry name" value="Acyltransferase_3"/>
</dbReference>
<evidence type="ECO:0000259" key="2">
    <source>
        <dbReference type="Pfam" id="PF01757"/>
    </source>
</evidence>
<dbReference type="PANTHER" id="PTHR23028:SF53">
    <property type="entry name" value="ACYL_TRANSF_3 DOMAIN-CONTAINING PROTEIN"/>
    <property type="match status" value="1"/>
</dbReference>
<dbReference type="PANTHER" id="PTHR23028">
    <property type="entry name" value="ACETYLTRANSFERASE"/>
    <property type="match status" value="1"/>
</dbReference>
<sequence length="674" mass="75014">MQKTIHYRYDIQGIRAIGAVLVLVFHIWFNKVSGGVDVFFVVSGFLMTTLLLRMQSQHKRIHLRQFWNKIIKRIAPTAYVVLVTTAHASYFLLPAPLLREFTNELLASALFTQNFHLMGASVDYLDASLPASPVQQFWALSVQIQFLIALPLLIITLQAAGKLSHKMFNPTQASAEAHSSRWLALGFVALALASFAYALQQVQLNAVTAYYNTLARGWEFLLGALLCLFAPSLVQLLTSAWRLAIALGGLLLLFAGAFLLPDGAAFPGLPALIPVSGALCLLAAGFNGGSAVSRALSHPALQFLGGISFTLYLWHWPVLIFYQHFTHNTAVSFAGGALIIALAFIFSWFTHQLLEQPLRTLTLQKRRHAVAMTIAFLVPLVLSVASLRYHVLHLHHQFEQLSASRMNRVYQGGILQPNNNQPAVTDLELAAAREYLPEPYRRDCHQNRHDPTIESCQLGDPDGDYTIVLTGSSHAAQWAPALHLLGLEHGVELITITKSYCTLGALQDADPSCLEWNNNIIEHIIALKPELVITPSTRFGEQGERIAPSSIEQWQALHQADIEVVGIRGNPRFSFDPTLCLSHYHQQSLKCSVPRQVFFQADDPAKAYSDLITPVDMTHIFCSDSVCPTSYDGYLMYSDEHHLHVPYVRYMRRELAEELAESLGRHSPFRLAGL</sequence>
<organism evidence="4 5">
    <name type="scientific">Aliidiomarina soli</name>
    <dbReference type="NCBI Taxonomy" id="1928574"/>
    <lineage>
        <taxon>Bacteria</taxon>
        <taxon>Pseudomonadati</taxon>
        <taxon>Pseudomonadota</taxon>
        <taxon>Gammaproteobacteria</taxon>
        <taxon>Alteromonadales</taxon>
        <taxon>Idiomarinaceae</taxon>
        <taxon>Aliidiomarina</taxon>
    </lineage>
</organism>
<dbReference type="Pfam" id="PF01757">
    <property type="entry name" value="Acyl_transf_3"/>
    <property type="match status" value="1"/>
</dbReference>
<evidence type="ECO:0008006" key="6">
    <source>
        <dbReference type="Google" id="ProtNLM"/>
    </source>
</evidence>
<feature type="transmembrane region" description="Helical" evidence="1">
    <location>
        <begin position="74"/>
        <end position="93"/>
    </location>
</feature>
<feature type="transmembrane region" description="Helical" evidence="1">
    <location>
        <begin position="12"/>
        <end position="29"/>
    </location>
</feature>
<dbReference type="Pfam" id="PF19040">
    <property type="entry name" value="SGNH"/>
    <property type="match status" value="1"/>
</dbReference>
<accession>A0A432WD78</accession>